<dbReference type="Proteomes" id="UP000799429">
    <property type="component" value="Unassembled WGS sequence"/>
</dbReference>
<accession>A0A9P4S2E1</accession>
<dbReference type="EMBL" id="MU006134">
    <property type="protein sequence ID" value="KAF2834126.1"/>
    <property type="molecule type" value="Genomic_DNA"/>
</dbReference>
<comment type="caution">
    <text evidence="1">The sequence shown here is derived from an EMBL/GenBank/DDBJ whole genome shotgun (WGS) entry which is preliminary data.</text>
</comment>
<protein>
    <submittedName>
        <fullName evidence="1">Uncharacterized protein</fullName>
    </submittedName>
</protein>
<evidence type="ECO:0000313" key="1">
    <source>
        <dbReference type="EMBL" id="KAF2834126.1"/>
    </source>
</evidence>
<proteinExistence type="predicted"/>
<reference evidence="1" key="1">
    <citation type="journal article" date="2020" name="Stud. Mycol.">
        <title>101 Dothideomycetes genomes: a test case for predicting lifestyles and emergence of pathogens.</title>
        <authorList>
            <person name="Haridas S."/>
            <person name="Albert R."/>
            <person name="Binder M."/>
            <person name="Bloem J."/>
            <person name="Labutti K."/>
            <person name="Salamov A."/>
            <person name="Andreopoulos B."/>
            <person name="Baker S."/>
            <person name="Barry K."/>
            <person name="Bills G."/>
            <person name="Bluhm B."/>
            <person name="Cannon C."/>
            <person name="Castanera R."/>
            <person name="Culley D."/>
            <person name="Daum C."/>
            <person name="Ezra D."/>
            <person name="Gonzalez J."/>
            <person name="Henrissat B."/>
            <person name="Kuo A."/>
            <person name="Liang C."/>
            <person name="Lipzen A."/>
            <person name="Lutzoni F."/>
            <person name="Magnuson J."/>
            <person name="Mondo S."/>
            <person name="Nolan M."/>
            <person name="Ohm R."/>
            <person name="Pangilinan J."/>
            <person name="Park H.-J."/>
            <person name="Ramirez L."/>
            <person name="Alfaro M."/>
            <person name="Sun H."/>
            <person name="Tritt A."/>
            <person name="Yoshinaga Y."/>
            <person name="Zwiers L.-H."/>
            <person name="Turgeon B."/>
            <person name="Goodwin S."/>
            <person name="Spatafora J."/>
            <person name="Crous P."/>
            <person name="Grigoriev I."/>
        </authorList>
    </citation>
    <scope>NUCLEOTIDE SEQUENCE</scope>
    <source>
        <strain evidence="1">CBS 101060</strain>
    </source>
</reference>
<keyword evidence="2" id="KW-1185">Reference proteome</keyword>
<dbReference type="AlphaFoldDB" id="A0A9P4S2E1"/>
<gene>
    <name evidence="1" type="ORF">M501DRAFT_1021059</name>
</gene>
<organism evidence="1 2">
    <name type="scientific">Patellaria atrata CBS 101060</name>
    <dbReference type="NCBI Taxonomy" id="1346257"/>
    <lineage>
        <taxon>Eukaryota</taxon>
        <taxon>Fungi</taxon>
        <taxon>Dikarya</taxon>
        <taxon>Ascomycota</taxon>
        <taxon>Pezizomycotina</taxon>
        <taxon>Dothideomycetes</taxon>
        <taxon>Dothideomycetes incertae sedis</taxon>
        <taxon>Patellariales</taxon>
        <taxon>Patellariaceae</taxon>
        <taxon>Patellaria</taxon>
    </lineage>
</organism>
<evidence type="ECO:0000313" key="2">
    <source>
        <dbReference type="Proteomes" id="UP000799429"/>
    </source>
</evidence>
<dbReference type="OrthoDB" id="4364842at2759"/>
<name>A0A9P4S2E1_9PEZI</name>
<sequence>MISEEVILHGMNDWLSWIFVVKSMAESYNLWDLIDPEKTSIPLQEPTLPIRNTGDRTLTITGEPYLEAFEQYKHARKQFERKQEKLGLIRVHIIKTVDRAFLLTLKATTQVKKTSYHSNIIGARSSIHAATTLRIGAISLQTYTEAKSLDLPDVAGYRAQKDLLRAFKHLEPAQTALMGIRVFKAQEAYAKARH</sequence>